<proteinExistence type="predicted"/>
<comment type="caution">
    <text evidence="1">The sequence shown here is derived from an EMBL/GenBank/DDBJ whole genome shotgun (WGS) entry which is preliminary data.</text>
</comment>
<dbReference type="EMBL" id="MU971516">
    <property type="protein sequence ID" value="KAK9234110.1"/>
    <property type="molecule type" value="Genomic_DNA"/>
</dbReference>
<organism evidence="1 2">
    <name type="scientific">Lipomyces kononenkoae</name>
    <name type="common">Yeast</name>
    <dbReference type="NCBI Taxonomy" id="34357"/>
    <lineage>
        <taxon>Eukaryota</taxon>
        <taxon>Fungi</taxon>
        <taxon>Dikarya</taxon>
        <taxon>Ascomycota</taxon>
        <taxon>Saccharomycotina</taxon>
        <taxon>Lipomycetes</taxon>
        <taxon>Lipomycetales</taxon>
        <taxon>Lipomycetaceae</taxon>
        <taxon>Lipomyces</taxon>
    </lineage>
</organism>
<sequence>MAGSVHLVRHAESVHNTDHDFSRPDPELTALGRQQAADLGRGFPYSNQISVIVTSPLRRTIETTLQAFANILDKRYFDESSGLGVSGGAELVLDPGLQERSDLPCDTGSDEQVLKSLFPNLVISGLPAGWQVKEGLYSPDAVEERARTVRRDLAERIGDSEWGDIVVVTHGAFMKHLSGDPNIDLPKAGWRSYTIEPDDDGNFVLIAINGLAL</sequence>
<keyword evidence="2" id="KW-1185">Reference proteome</keyword>
<evidence type="ECO:0000313" key="2">
    <source>
        <dbReference type="Proteomes" id="UP001433508"/>
    </source>
</evidence>
<dbReference type="Proteomes" id="UP001433508">
    <property type="component" value="Unassembled WGS sequence"/>
</dbReference>
<gene>
    <name evidence="1" type="ORF">V1525DRAFT_83599</name>
</gene>
<accession>A0ACC3SRC1</accession>
<reference evidence="2" key="1">
    <citation type="journal article" date="2024" name="Front. Bioeng. Biotechnol.">
        <title>Genome-scale model development and genomic sequencing of the oleaginous clade Lipomyces.</title>
        <authorList>
            <person name="Czajka J.J."/>
            <person name="Han Y."/>
            <person name="Kim J."/>
            <person name="Mondo S.J."/>
            <person name="Hofstad B.A."/>
            <person name="Robles A."/>
            <person name="Haridas S."/>
            <person name="Riley R."/>
            <person name="LaButti K."/>
            <person name="Pangilinan J."/>
            <person name="Andreopoulos W."/>
            <person name="Lipzen A."/>
            <person name="Yan J."/>
            <person name="Wang M."/>
            <person name="Ng V."/>
            <person name="Grigoriev I.V."/>
            <person name="Spatafora J.W."/>
            <person name="Magnuson J.K."/>
            <person name="Baker S.E."/>
            <person name="Pomraning K.R."/>
        </authorList>
    </citation>
    <scope>NUCLEOTIDE SEQUENCE [LARGE SCALE GENOMIC DNA]</scope>
    <source>
        <strain evidence="2">CBS 7786</strain>
    </source>
</reference>
<protein>
    <submittedName>
        <fullName evidence="1">Histidine phosphatase superfamily</fullName>
    </submittedName>
</protein>
<name>A0ACC3SRC1_LIPKO</name>
<evidence type="ECO:0000313" key="1">
    <source>
        <dbReference type="EMBL" id="KAK9234110.1"/>
    </source>
</evidence>